<keyword evidence="7" id="KW-0808">Transferase</keyword>
<dbReference type="InterPro" id="IPR036322">
    <property type="entry name" value="WD40_repeat_dom_sf"/>
</dbReference>
<keyword evidence="10" id="KW-0833">Ubl conjugation pathway</keyword>
<dbReference type="PANTHER" id="PTHR16047">
    <property type="entry name" value="RFWD3 PROTEIN"/>
    <property type="match status" value="1"/>
</dbReference>
<feature type="coiled-coil region" evidence="15">
    <location>
        <begin position="106"/>
        <end position="133"/>
    </location>
</feature>
<sequence>MDFIDLEDPDFQNPIVVSVPSRNKRALQEEEEEEEEENDIKEQLNCTLCECAWTTQGPHRIVQLSCGDVFGKSCIDAYVKAFSSCPLCGIMVNKRDPRVIWPTKVLPEDEKTIKKLKEEIRSFKQVLDDCVHEISIVQFQLQQCRNELAKIKAEEALELKAVSSMASIESPIMGPKEFKLCRTFSLESSEKYRVLTVLPSYHTIVVSVEKKQSCGYGLRKINLFDTGISEYIDLHSNWIKDVKSSSERYLTLSTSLDKTLKLTSLSNNVTVQTYSLDAPGWSCAFDEYDDNLLYCGLANNTLMVYDIRNTKSPLHKLKDSTLSALAPIHSLNIGQLNDSRTTVLCSNLKQSYVWTFESDHSVRFNPIVTNADFKPFHTYYKNGKLLTSLRSKEMTQYIVGNNSEDSEFCFDTDIDWIHTNRYKQMVLTRNCFFERDGELFICFNEDDEIKCRNKASEVQTLKLNGTVYDVQHCVADTEELLIGLSENQVSIYKYICDKTPIYTDHARETWNYIRVAICNLVNPILLNKLDFLLDLEVNKSISSLVGYTLADDGVNPSPHIRLSIVNIMLFLVFGSPSIASLDDKLYQRIELTLLKYSELEKALDGQKSKWSLSSIETCKDKDLDVFYRTYFQPLIQYLVQSARETEQDNMVKRMDNTKRLHRFNNDSISSIIGISLYISIHKNQAFDEYSNPLQRTHRLGWRFSSTASALFKSNAHLNGSPHDRRDFALSWYTHFNPVIELMEKHMFNITIKTLARCTIKPALSHRGNKLYPSLDSYSEIKGIKIPLDFKIRLIEHEHFSEL</sequence>
<keyword evidence="6" id="KW-0853">WD repeat</keyword>
<dbReference type="GO" id="GO:0008270">
    <property type="term" value="F:zinc ion binding"/>
    <property type="evidence" value="ECO:0007669"/>
    <property type="project" value="UniProtKB-KW"/>
</dbReference>
<keyword evidence="14" id="KW-0862">Zinc</keyword>
<keyword evidence="12" id="KW-0539">Nucleus</keyword>
<keyword evidence="14" id="KW-0863">Zinc-finger</keyword>
<evidence type="ECO:0000256" key="4">
    <source>
        <dbReference type="ARBA" id="ARBA00012483"/>
    </source>
</evidence>
<keyword evidence="18" id="KW-1185">Reference proteome</keyword>
<dbReference type="Gene3D" id="2.130.10.10">
    <property type="entry name" value="YVTN repeat-like/Quinoprotein amine dehydrogenase"/>
    <property type="match status" value="1"/>
</dbReference>
<evidence type="ECO:0000256" key="10">
    <source>
        <dbReference type="ARBA" id="ARBA00022786"/>
    </source>
</evidence>
<dbReference type="EC" id="2.3.2.27" evidence="4"/>
<dbReference type="PANTHER" id="PTHR16047:SF7">
    <property type="entry name" value="E3 UBIQUITIN-PROTEIN LIGASE RFWD3"/>
    <property type="match status" value="1"/>
</dbReference>
<feature type="domain" description="RING-type" evidence="16">
    <location>
        <begin position="46"/>
        <end position="88"/>
    </location>
</feature>
<evidence type="ECO:0000256" key="8">
    <source>
        <dbReference type="ARBA" id="ARBA00022737"/>
    </source>
</evidence>
<dbReference type="GO" id="GO:0005737">
    <property type="term" value="C:cytoplasm"/>
    <property type="evidence" value="ECO:0007669"/>
    <property type="project" value="UniProtKB-SubCell"/>
</dbReference>
<dbReference type="OrthoDB" id="8062037at2759"/>
<evidence type="ECO:0000256" key="7">
    <source>
        <dbReference type="ARBA" id="ARBA00022679"/>
    </source>
</evidence>
<dbReference type="GO" id="GO:0016604">
    <property type="term" value="C:nuclear body"/>
    <property type="evidence" value="ECO:0007669"/>
    <property type="project" value="UniProtKB-SubCell"/>
</dbReference>
<evidence type="ECO:0000313" key="17">
    <source>
        <dbReference type="EMBL" id="RCH88946.1"/>
    </source>
</evidence>
<dbReference type="InterPro" id="IPR001841">
    <property type="entry name" value="Znf_RING"/>
</dbReference>
<keyword evidence="14" id="KW-0479">Metal-binding</keyword>
<evidence type="ECO:0000259" key="16">
    <source>
        <dbReference type="PROSITE" id="PS50089"/>
    </source>
</evidence>
<dbReference type="GO" id="GO:0036297">
    <property type="term" value="P:interstrand cross-link repair"/>
    <property type="evidence" value="ECO:0007669"/>
    <property type="project" value="InterPro"/>
</dbReference>
<dbReference type="GO" id="GO:0016567">
    <property type="term" value="P:protein ubiquitination"/>
    <property type="evidence" value="ECO:0007669"/>
    <property type="project" value="InterPro"/>
</dbReference>
<proteinExistence type="predicted"/>
<organism evidence="17 18">
    <name type="scientific">Rhizopus azygosporus</name>
    <name type="common">Rhizopus microsporus var. azygosporus</name>
    <dbReference type="NCBI Taxonomy" id="86630"/>
    <lineage>
        <taxon>Eukaryota</taxon>
        <taxon>Fungi</taxon>
        <taxon>Fungi incertae sedis</taxon>
        <taxon>Mucoromycota</taxon>
        <taxon>Mucoromycotina</taxon>
        <taxon>Mucoromycetes</taxon>
        <taxon>Mucorales</taxon>
        <taxon>Mucorineae</taxon>
        <taxon>Rhizopodaceae</taxon>
        <taxon>Rhizopus</taxon>
    </lineage>
</organism>
<evidence type="ECO:0000256" key="1">
    <source>
        <dbReference type="ARBA" id="ARBA00000900"/>
    </source>
</evidence>
<dbReference type="PROSITE" id="PS50089">
    <property type="entry name" value="ZF_RING_2"/>
    <property type="match status" value="1"/>
</dbReference>
<name>A0A367JGC7_RHIAZ</name>
<dbReference type="GO" id="GO:0061630">
    <property type="term" value="F:ubiquitin protein ligase activity"/>
    <property type="evidence" value="ECO:0007669"/>
    <property type="project" value="UniProtKB-EC"/>
</dbReference>
<comment type="caution">
    <text evidence="17">The sequence shown here is derived from an EMBL/GenBank/DDBJ whole genome shotgun (WGS) entry which is preliminary data.</text>
</comment>
<comment type="pathway">
    <text evidence="3">Protein modification; protein ubiquitination.</text>
</comment>
<keyword evidence="5" id="KW-0963">Cytoplasm</keyword>
<evidence type="ECO:0000256" key="14">
    <source>
        <dbReference type="PROSITE-ProRule" id="PRU00175"/>
    </source>
</evidence>
<dbReference type="InterPro" id="IPR015943">
    <property type="entry name" value="WD40/YVTN_repeat-like_dom_sf"/>
</dbReference>
<evidence type="ECO:0000256" key="12">
    <source>
        <dbReference type="ARBA" id="ARBA00023242"/>
    </source>
</evidence>
<comment type="catalytic activity">
    <reaction evidence="1">
        <text>S-ubiquitinyl-[E2 ubiquitin-conjugating enzyme]-L-cysteine + [acceptor protein]-L-lysine = [E2 ubiquitin-conjugating enzyme]-L-cysteine + N(6)-ubiquitinyl-[acceptor protein]-L-lysine.</text>
        <dbReference type="EC" id="2.3.2.27"/>
    </reaction>
</comment>
<dbReference type="AlphaFoldDB" id="A0A367JGC7"/>
<gene>
    <name evidence="17" type="primary">RFWD3_2</name>
    <name evidence="17" type="ORF">CU097_009333</name>
</gene>
<keyword evidence="11" id="KW-0234">DNA repair</keyword>
<evidence type="ECO:0000313" key="18">
    <source>
        <dbReference type="Proteomes" id="UP000252139"/>
    </source>
</evidence>
<reference evidence="17 18" key="1">
    <citation type="journal article" date="2018" name="G3 (Bethesda)">
        <title>Phylogenetic and Phylogenomic Definition of Rhizopus Species.</title>
        <authorList>
            <person name="Gryganskyi A.P."/>
            <person name="Golan J."/>
            <person name="Dolatabadi S."/>
            <person name="Mondo S."/>
            <person name="Robb S."/>
            <person name="Idnurm A."/>
            <person name="Muszewska A."/>
            <person name="Steczkiewicz K."/>
            <person name="Masonjones S."/>
            <person name="Liao H.L."/>
            <person name="Gajdeczka M.T."/>
            <person name="Anike F."/>
            <person name="Vuek A."/>
            <person name="Anishchenko I.M."/>
            <person name="Voigt K."/>
            <person name="de Hoog G.S."/>
            <person name="Smith M.E."/>
            <person name="Heitman J."/>
            <person name="Vilgalys R."/>
            <person name="Stajich J.E."/>
        </authorList>
    </citation>
    <scope>NUCLEOTIDE SEQUENCE [LARGE SCALE GENOMIC DNA]</scope>
    <source>
        <strain evidence="17 18">CBS 357.93</strain>
    </source>
</reference>
<dbReference type="EMBL" id="PJQL01001377">
    <property type="protein sequence ID" value="RCH88946.1"/>
    <property type="molecule type" value="Genomic_DNA"/>
</dbReference>
<evidence type="ECO:0000256" key="2">
    <source>
        <dbReference type="ARBA" id="ARBA00004496"/>
    </source>
</evidence>
<accession>A0A367JGC7</accession>
<evidence type="ECO:0000256" key="6">
    <source>
        <dbReference type="ARBA" id="ARBA00022574"/>
    </source>
</evidence>
<dbReference type="InterPro" id="IPR056527">
    <property type="entry name" value="WD40_RFWD3"/>
</dbReference>
<dbReference type="SUPFAM" id="SSF57850">
    <property type="entry name" value="RING/U-box"/>
    <property type="match status" value="1"/>
</dbReference>
<dbReference type="Pfam" id="PF23419">
    <property type="entry name" value="WD40_RFWD3"/>
    <property type="match status" value="1"/>
</dbReference>
<dbReference type="InterPro" id="IPR013083">
    <property type="entry name" value="Znf_RING/FYVE/PHD"/>
</dbReference>
<protein>
    <recommendedName>
        <fullName evidence="4">RING-type E3 ubiquitin transferase</fullName>
        <ecNumber evidence="4">2.3.2.27</ecNumber>
    </recommendedName>
</protein>
<dbReference type="InterPro" id="IPR037381">
    <property type="entry name" value="RFWD3"/>
</dbReference>
<evidence type="ECO:0000256" key="11">
    <source>
        <dbReference type="ARBA" id="ARBA00023204"/>
    </source>
</evidence>
<evidence type="ECO:0000256" key="9">
    <source>
        <dbReference type="ARBA" id="ARBA00022763"/>
    </source>
</evidence>
<evidence type="ECO:0000256" key="3">
    <source>
        <dbReference type="ARBA" id="ARBA00004906"/>
    </source>
</evidence>
<dbReference type="SUPFAM" id="SSF50978">
    <property type="entry name" value="WD40 repeat-like"/>
    <property type="match status" value="1"/>
</dbReference>
<evidence type="ECO:0000256" key="15">
    <source>
        <dbReference type="SAM" id="Coils"/>
    </source>
</evidence>
<keyword evidence="15" id="KW-0175">Coiled coil</keyword>
<keyword evidence="9" id="KW-0227">DNA damage</keyword>
<comment type="subcellular location">
    <subcellularLocation>
        <location evidence="2">Cytoplasm</location>
    </subcellularLocation>
    <subcellularLocation>
        <location evidence="13">Nucleus</location>
        <location evidence="13">Nuclear body</location>
    </subcellularLocation>
</comment>
<evidence type="ECO:0000256" key="5">
    <source>
        <dbReference type="ARBA" id="ARBA00022490"/>
    </source>
</evidence>
<dbReference type="Gene3D" id="3.30.40.10">
    <property type="entry name" value="Zinc/RING finger domain, C3HC4 (zinc finger)"/>
    <property type="match status" value="1"/>
</dbReference>
<dbReference type="STRING" id="86630.A0A367JGC7"/>
<dbReference type="Proteomes" id="UP000252139">
    <property type="component" value="Unassembled WGS sequence"/>
</dbReference>
<evidence type="ECO:0000256" key="13">
    <source>
        <dbReference type="ARBA" id="ARBA00034306"/>
    </source>
</evidence>
<keyword evidence="8" id="KW-0677">Repeat</keyword>